<dbReference type="OrthoDB" id="3176171at2759"/>
<dbReference type="Gene3D" id="3.40.850.10">
    <property type="entry name" value="Kinesin motor domain"/>
    <property type="match status" value="1"/>
</dbReference>
<evidence type="ECO:0000313" key="13">
    <source>
        <dbReference type="EMBL" id="OAF67122.1"/>
    </source>
</evidence>
<keyword evidence="4 9" id="KW-0547">Nucleotide-binding</keyword>
<dbReference type="FunFam" id="3.40.850.10:FF:000029">
    <property type="entry name" value="Kinesin-like protein KIF17"/>
    <property type="match status" value="1"/>
</dbReference>
<dbReference type="PROSITE" id="PS50067">
    <property type="entry name" value="KINESIN_MOTOR_2"/>
    <property type="match status" value="1"/>
</dbReference>
<keyword evidence="7 9" id="KW-0505">Motor protein</keyword>
<dbReference type="InterPro" id="IPR036961">
    <property type="entry name" value="Kinesin_motor_dom_sf"/>
</dbReference>
<dbReference type="InterPro" id="IPR027417">
    <property type="entry name" value="P-loop_NTPase"/>
</dbReference>
<dbReference type="InterPro" id="IPR019821">
    <property type="entry name" value="Kinesin_motor_CS"/>
</dbReference>
<feature type="coiled-coil region" evidence="11">
    <location>
        <begin position="400"/>
        <end position="557"/>
    </location>
</feature>
<dbReference type="EMBL" id="LWCA01000741">
    <property type="protein sequence ID" value="OAF67122.1"/>
    <property type="molecule type" value="Genomic_DNA"/>
</dbReference>
<dbReference type="GO" id="GO:0007018">
    <property type="term" value="P:microtubule-based movement"/>
    <property type="evidence" value="ECO:0007669"/>
    <property type="project" value="InterPro"/>
</dbReference>
<dbReference type="InterPro" id="IPR001752">
    <property type="entry name" value="Kinesin_motor_dom"/>
</dbReference>
<keyword evidence="6 11" id="KW-0175">Coiled coil</keyword>
<evidence type="ECO:0000256" key="4">
    <source>
        <dbReference type="ARBA" id="ARBA00022741"/>
    </source>
</evidence>
<reference evidence="13 14" key="1">
    <citation type="submission" date="2016-04" db="EMBL/GenBank/DDBJ databases">
        <title>The genome of Intoshia linei affirms orthonectids as highly simplified spiralians.</title>
        <authorList>
            <person name="Mikhailov K.V."/>
            <person name="Slusarev G.S."/>
            <person name="Nikitin M.A."/>
            <person name="Logacheva M.D."/>
            <person name="Penin A."/>
            <person name="Aleoshin V."/>
            <person name="Panchin Y.V."/>
        </authorList>
    </citation>
    <scope>NUCLEOTIDE SEQUENCE [LARGE SCALE GENOMIC DNA]</scope>
    <source>
        <strain evidence="13">Intl2013</strain>
        <tissue evidence="13">Whole animal</tissue>
    </source>
</reference>
<dbReference type="PROSITE" id="PS00411">
    <property type="entry name" value="KINESIN_MOTOR_1"/>
    <property type="match status" value="1"/>
</dbReference>
<keyword evidence="14" id="KW-1185">Reference proteome</keyword>
<keyword evidence="2" id="KW-0963">Cytoplasm</keyword>
<comment type="similarity">
    <text evidence="9 10">Belongs to the TRAFAC class myosin-kinesin ATPase superfamily. Kinesin family.</text>
</comment>
<dbReference type="PANTHER" id="PTHR47968:SF50">
    <property type="entry name" value="KINESIN-LIKE PROTEIN"/>
    <property type="match status" value="1"/>
</dbReference>
<evidence type="ECO:0000256" key="8">
    <source>
        <dbReference type="ARBA" id="ARBA00023212"/>
    </source>
</evidence>
<comment type="subcellular location">
    <subcellularLocation>
        <location evidence="1">Cytoplasm</location>
        <location evidence="1">Cytoskeleton</location>
    </subcellularLocation>
</comment>
<evidence type="ECO:0000256" key="11">
    <source>
        <dbReference type="SAM" id="Coils"/>
    </source>
</evidence>
<dbReference type="Proteomes" id="UP000078046">
    <property type="component" value="Unassembled WGS sequence"/>
</dbReference>
<dbReference type="GO" id="GO:0005874">
    <property type="term" value="C:microtubule"/>
    <property type="evidence" value="ECO:0007669"/>
    <property type="project" value="UniProtKB-KW"/>
</dbReference>
<dbReference type="InterPro" id="IPR027640">
    <property type="entry name" value="Kinesin-like_fam"/>
</dbReference>
<dbReference type="PANTHER" id="PTHR47968">
    <property type="entry name" value="CENTROMERE PROTEIN E"/>
    <property type="match status" value="1"/>
</dbReference>
<dbReference type="GO" id="GO:0000278">
    <property type="term" value="P:mitotic cell cycle"/>
    <property type="evidence" value="ECO:0007669"/>
    <property type="project" value="TreeGrafter"/>
</dbReference>
<evidence type="ECO:0000256" key="6">
    <source>
        <dbReference type="ARBA" id="ARBA00023054"/>
    </source>
</evidence>
<keyword evidence="3 10" id="KW-0493">Microtubule</keyword>
<evidence type="ECO:0000256" key="5">
    <source>
        <dbReference type="ARBA" id="ARBA00022840"/>
    </source>
</evidence>
<protein>
    <recommendedName>
        <fullName evidence="10">Kinesin-like protein</fullName>
    </recommendedName>
</protein>
<evidence type="ECO:0000256" key="3">
    <source>
        <dbReference type="ARBA" id="ARBA00022701"/>
    </source>
</evidence>
<evidence type="ECO:0000256" key="2">
    <source>
        <dbReference type="ARBA" id="ARBA00022490"/>
    </source>
</evidence>
<evidence type="ECO:0000256" key="9">
    <source>
        <dbReference type="PROSITE-ProRule" id="PRU00283"/>
    </source>
</evidence>
<proteinExistence type="inferred from homology"/>
<evidence type="ECO:0000313" key="14">
    <source>
        <dbReference type="Proteomes" id="UP000078046"/>
    </source>
</evidence>
<dbReference type="GO" id="GO:0003777">
    <property type="term" value="F:microtubule motor activity"/>
    <property type="evidence" value="ECO:0007669"/>
    <property type="project" value="InterPro"/>
</dbReference>
<dbReference type="AlphaFoldDB" id="A0A177B062"/>
<keyword evidence="8" id="KW-0206">Cytoskeleton</keyword>
<dbReference type="SMART" id="SM00129">
    <property type="entry name" value="KISc"/>
    <property type="match status" value="1"/>
</dbReference>
<evidence type="ECO:0000259" key="12">
    <source>
        <dbReference type="PROSITE" id="PS50067"/>
    </source>
</evidence>
<evidence type="ECO:0000256" key="7">
    <source>
        <dbReference type="ARBA" id="ARBA00023175"/>
    </source>
</evidence>
<feature type="binding site" evidence="9">
    <location>
        <begin position="96"/>
        <end position="103"/>
    </location>
    <ligand>
        <name>ATP</name>
        <dbReference type="ChEBI" id="CHEBI:30616"/>
    </ligand>
</feature>
<dbReference type="SUPFAM" id="SSF52540">
    <property type="entry name" value="P-loop containing nucleoside triphosphate hydrolases"/>
    <property type="match status" value="1"/>
</dbReference>
<dbReference type="GO" id="GO:0008017">
    <property type="term" value="F:microtubule binding"/>
    <property type="evidence" value="ECO:0007669"/>
    <property type="project" value="InterPro"/>
</dbReference>
<keyword evidence="5 9" id="KW-0067">ATP-binding</keyword>
<name>A0A177B062_9BILA</name>
<dbReference type="PRINTS" id="PR00380">
    <property type="entry name" value="KINESINHEAVY"/>
</dbReference>
<sequence length="722" mass="83527">MKHTECIKVVMRCRPLNKSEKDANYKNIVRVDKKLSQISIADNGDFKDESEGNVKKFTFDSVHGEESTQKGIYKESFTNIVKSVLSGFNGTVFAYGQTGTGKTYTMQGKQNDPDLMGIIPHSFYQIFEHIQKSENQQYLIRASYLEIYLEEIRDLLSKDQSSRLILKEKPDTGVYVKNLSSFVTKSVKEIDHVMKVGDKNRSFGATNMNEHSSRSHAIFIITIECSEMNPDDGEAHIRVGRLNLVDLAGSERQGKTHSEGDRLKEATKINLSLSALGNVISALVSQSTTHIPYRDSKLTRLLQDSLGGNSKTVMIANIGPASWNVEETLTTLRYANRAKNIKNKPKINENPKDALLREFKDEIDRLKSQLVKNDKPSKLRRKKEENSDEDELDDYMIEQREKLQKDRENIENDTSLIKEEKQKLINEQIVKEDELVNQQNLRDNLKSKIQNMESKLLQGGKNIVDHTKDQQEKLNERQRLIEQRKKSQEEIQKQIQEHQKSATTIHETYHSLQQEVDIKTKKLKKLYAQYQDERKEINRLTEEYRLDRNRLQNLQEGLTRQIKLKNHIIENFLLPNDVKDVTCRLLENSDGKTEDSWHLELQKSNEPQKITMSDRPMASNNFKRPTTQYSRMAGKIQGNPRYKDENIIILQLDMPTRTTLDFIRPIVDPQIQSALEKALNLEDESIKVDISKITSETKKKLKKEKYKVKEIFYPSSKGLIPK</sequence>
<dbReference type="Pfam" id="PF00225">
    <property type="entry name" value="Kinesin"/>
    <property type="match status" value="1"/>
</dbReference>
<evidence type="ECO:0000256" key="10">
    <source>
        <dbReference type="RuleBase" id="RU000394"/>
    </source>
</evidence>
<dbReference type="GO" id="GO:0005524">
    <property type="term" value="F:ATP binding"/>
    <property type="evidence" value="ECO:0007669"/>
    <property type="project" value="UniProtKB-UniRule"/>
</dbReference>
<comment type="caution">
    <text evidence="13">The sequence shown here is derived from an EMBL/GenBank/DDBJ whole genome shotgun (WGS) entry which is preliminary data.</text>
</comment>
<organism evidence="13 14">
    <name type="scientific">Intoshia linei</name>
    <dbReference type="NCBI Taxonomy" id="1819745"/>
    <lineage>
        <taxon>Eukaryota</taxon>
        <taxon>Metazoa</taxon>
        <taxon>Spiralia</taxon>
        <taxon>Lophotrochozoa</taxon>
        <taxon>Mesozoa</taxon>
        <taxon>Orthonectida</taxon>
        <taxon>Rhopaluridae</taxon>
        <taxon>Intoshia</taxon>
    </lineage>
</organism>
<feature type="domain" description="Kinesin motor" evidence="12">
    <location>
        <begin position="6"/>
        <end position="341"/>
    </location>
</feature>
<accession>A0A177B062</accession>
<gene>
    <name evidence="13" type="ORF">A3Q56_05148</name>
</gene>
<evidence type="ECO:0000256" key="1">
    <source>
        <dbReference type="ARBA" id="ARBA00004245"/>
    </source>
</evidence>